<gene>
    <name evidence="2" type="ORF">DD238_000067</name>
</gene>
<proteinExistence type="predicted"/>
<name>A0A3M6VV87_9STRA</name>
<accession>A0A3M6VV87</accession>
<sequence length="77" mass="8169">MNFGLSNLLLLKLLLVLLVLLVVLLLDDDRFGHCGLSFGKSDIAGVAQELSKQRQPAHIGIEVAVSTPMGGLVSELA</sequence>
<keyword evidence="1" id="KW-0732">Signal</keyword>
<feature type="signal peptide" evidence="1">
    <location>
        <begin position="1"/>
        <end position="25"/>
    </location>
</feature>
<organism evidence="2 3">
    <name type="scientific">Peronospora effusa</name>
    <dbReference type="NCBI Taxonomy" id="542832"/>
    <lineage>
        <taxon>Eukaryota</taxon>
        <taxon>Sar</taxon>
        <taxon>Stramenopiles</taxon>
        <taxon>Oomycota</taxon>
        <taxon>Peronosporomycetes</taxon>
        <taxon>Peronosporales</taxon>
        <taxon>Peronosporaceae</taxon>
        <taxon>Peronospora</taxon>
    </lineage>
</organism>
<protein>
    <submittedName>
        <fullName evidence="2">Uncharacterized protein</fullName>
    </submittedName>
</protein>
<dbReference type="Proteomes" id="UP000282087">
    <property type="component" value="Unassembled WGS sequence"/>
</dbReference>
<keyword evidence="3" id="KW-1185">Reference proteome</keyword>
<feature type="chain" id="PRO_5018078031" evidence="1">
    <location>
        <begin position="26"/>
        <end position="77"/>
    </location>
</feature>
<evidence type="ECO:0000313" key="2">
    <source>
        <dbReference type="EMBL" id="RMX70312.1"/>
    </source>
</evidence>
<comment type="caution">
    <text evidence="2">The sequence shown here is derived from an EMBL/GenBank/DDBJ whole genome shotgun (WGS) entry which is preliminary data.</text>
</comment>
<dbReference type="AlphaFoldDB" id="A0A3M6VV87"/>
<evidence type="ECO:0000256" key="1">
    <source>
        <dbReference type="SAM" id="SignalP"/>
    </source>
</evidence>
<evidence type="ECO:0000313" key="3">
    <source>
        <dbReference type="Proteomes" id="UP000282087"/>
    </source>
</evidence>
<reference evidence="2 3" key="1">
    <citation type="submission" date="2018-06" db="EMBL/GenBank/DDBJ databases">
        <title>Comparative genomics of downy mildews reveals potential adaptations to biotrophy.</title>
        <authorList>
            <person name="Fletcher K."/>
            <person name="Klosterman S.J."/>
            <person name="Derevnina L."/>
            <person name="Martin F."/>
            <person name="Koike S."/>
            <person name="Reyes Chin-Wo S."/>
            <person name="Mou B."/>
            <person name="Michelmore R."/>
        </authorList>
    </citation>
    <scope>NUCLEOTIDE SEQUENCE [LARGE SCALE GENOMIC DNA]</scope>
    <source>
        <strain evidence="2 3">R14</strain>
    </source>
</reference>
<dbReference type="EMBL" id="QLLG01000003">
    <property type="protein sequence ID" value="RMX70312.1"/>
    <property type="molecule type" value="Genomic_DNA"/>
</dbReference>